<accession>A0ABD5MR90</accession>
<proteinExistence type="predicted"/>
<organism evidence="1 2">
    <name type="scientific">Halobaculum roseum</name>
    <dbReference type="NCBI Taxonomy" id="2175149"/>
    <lineage>
        <taxon>Archaea</taxon>
        <taxon>Methanobacteriati</taxon>
        <taxon>Methanobacteriota</taxon>
        <taxon>Stenosarchaea group</taxon>
        <taxon>Halobacteria</taxon>
        <taxon>Halobacteriales</taxon>
        <taxon>Haloferacaceae</taxon>
        <taxon>Halobaculum</taxon>
    </lineage>
</organism>
<name>A0ABD5MR90_9EURY</name>
<dbReference type="Proteomes" id="UP001589595">
    <property type="component" value="Unassembled WGS sequence"/>
</dbReference>
<dbReference type="AlphaFoldDB" id="A0ABD5MR90"/>
<evidence type="ECO:0000313" key="2">
    <source>
        <dbReference type="Proteomes" id="UP001589595"/>
    </source>
</evidence>
<sequence>MAVSEAEQVTQRGMDILALDIGANALVGCTTIAGDQYWDSGQDPFRQFREATERIAHAKAKLPDGQHTSERTLRERGVDIDPLVARFLNRYAEPDDHGV</sequence>
<reference evidence="1" key="1">
    <citation type="submission" date="2024-09" db="EMBL/GenBank/DDBJ databases">
        <authorList>
            <person name="Sun Q."/>
        </authorList>
    </citation>
    <scope>NUCLEOTIDE SEQUENCE [LARGE SCALE GENOMIC DNA]</scope>
    <source>
        <strain evidence="1">JCM 31273</strain>
    </source>
</reference>
<dbReference type="GeneID" id="67211484"/>
<protein>
    <submittedName>
        <fullName evidence="1">Uncharacterized protein</fullName>
    </submittedName>
</protein>
<evidence type="ECO:0000313" key="1">
    <source>
        <dbReference type="EMBL" id="MFB9825100.1"/>
    </source>
</evidence>
<dbReference type="RefSeq" id="WP_225935106.1">
    <property type="nucleotide sequence ID" value="NZ_CP082286.1"/>
</dbReference>
<keyword evidence="2" id="KW-1185">Reference proteome</keyword>
<comment type="caution">
    <text evidence="1">The sequence shown here is derived from an EMBL/GenBank/DDBJ whole genome shotgun (WGS) entry which is preliminary data.</text>
</comment>
<dbReference type="EMBL" id="JBHMAJ010000008">
    <property type="protein sequence ID" value="MFB9825100.1"/>
    <property type="molecule type" value="Genomic_DNA"/>
</dbReference>
<gene>
    <name evidence="1" type="ORF">ACFFOL_13090</name>
</gene>